<sequence length="147" mass="15913">MVRLKNRYLVVEVTWKDGKIDDSCTDQLLLQAIRDSVAQNFGDHGLGSSIASLQVKYFSPYTGLAIVRCATAEHEKVITALTFTSEVKQRPAAVRLLRLSGTLAAGKEAALQLSAARLQGATAAPKLSKQQLAAAEQLHRQLPSVEL</sequence>
<dbReference type="SUPFAM" id="SSF160350">
    <property type="entry name" value="Rnp2-like"/>
    <property type="match status" value="1"/>
</dbReference>
<organism evidence="3 4">
    <name type="scientific">Pleodorina starrii</name>
    <dbReference type="NCBI Taxonomy" id="330485"/>
    <lineage>
        <taxon>Eukaryota</taxon>
        <taxon>Viridiplantae</taxon>
        <taxon>Chlorophyta</taxon>
        <taxon>core chlorophytes</taxon>
        <taxon>Chlorophyceae</taxon>
        <taxon>CS clade</taxon>
        <taxon>Chlamydomonadales</taxon>
        <taxon>Volvocaceae</taxon>
        <taxon>Pleodorina</taxon>
    </lineage>
</organism>
<dbReference type="PANTHER" id="PTHR15441">
    <property type="entry name" value="RIBONUCLEASE P PROTEIN SUBUNIT P14"/>
    <property type="match status" value="1"/>
</dbReference>
<evidence type="ECO:0000313" key="4">
    <source>
        <dbReference type="Proteomes" id="UP001165080"/>
    </source>
</evidence>
<proteinExistence type="inferred from homology"/>
<dbReference type="InterPro" id="IPR038085">
    <property type="entry name" value="Rnp2-like_sf"/>
</dbReference>
<dbReference type="GO" id="GO:0033204">
    <property type="term" value="F:ribonuclease P RNA binding"/>
    <property type="evidence" value="ECO:0007669"/>
    <property type="project" value="TreeGrafter"/>
</dbReference>
<dbReference type="PANTHER" id="PTHR15441:SF2">
    <property type="entry name" value="RIBONUCLEASE P_MRP PROTEIN SUBUNIT POP5"/>
    <property type="match status" value="1"/>
</dbReference>
<dbReference type="AlphaFoldDB" id="A0A9W6BV24"/>
<evidence type="ECO:0000256" key="1">
    <source>
        <dbReference type="ARBA" id="ARBA00010800"/>
    </source>
</evidence>
<comment type="similarity">
    <text evidence="1">Belongs to the eukaryotic/archaeal RNase P protein component 2 family.</text>
</comment>
<dbReference type="GO" id="GO:0000172">
    <property type="term" value="C:ribonuclease MRP complex"/>
    <property type="evidence" value="ECO:0007669"/>
    <property type="project" value="TreeGrafter"/>
</dbReference>
<gene>
    <name evidence="3" type="primary">PLEST010771</name>
    <name evidence="3" type="ORF">PLESTB_001351600</name>
</gene>
<evidence type="ECO:0000313" key="3">
    <source>
        <dbReference type="EMBL" id="GLC58370.1"/>
    </source>
</evidence>
<dbReference type="GO" id="GO:0005730">
    <property type="term" value="C:nucleolus"/>
    <property type="evidence" value="ECO:0007669"/>
    <property type="project" value="TreeGrafter"/>
</dbReference>
<dbReference type="Gene3D" id="3.30.70.3250">
    <property type="entry name" value="Ribonuclease P, Pop5 subunit"/>
    <property type="match status" value="1"/>
</dbReference>
<dbReference type="EMBL" id="BRXU01000022">
    <property type="protein sequence ID" value="GLC58370.1"/>
    <property type="molecule type" value="Genomic_DNA"/>
</dbReference>
<evidence type="ECO:0000256" key="2">
    <source>
        <dbReference type="ARBA" id="ARBA00022694"/>
    </source>
</evidence>
<name>A0A9W6BV24_9CHLO</name>
<dbReference type="Pfam" id="PF01900">
    <property type="entry name" value="RNase_P_Rpp14"/>
    <property type="match status" value="1"/>
</dbReference>
<dbReference type="GO" id="GO:0030681">
    <property type="term" value="C:multimeric ribonuclease P complex"/>
    <property type="evidence" value="ECO:0007669"/>
    <property type="project" value="TreeGrafter"/>
</dbReference>
<keyword evidence="2" id="KW-0819">tRNA processing</keyword>
<reference evidence="3 4" key="1">
    <citation type="journal article" date="2023" name="Commun. Biol.">
        <title>Reorganization of the ancestral sex-determining regions during the evolution of trioecy in Pleodorina starrii.</title>
        <authorList>
            <person name="Takahashi K."/>
            <person name="Suzuki S."/>
            <person name="Kawai-Toyooka H."/>
            <person name="Yamamoto K."/>
            <person name="Hamaji T."/>
            <person name="Ootsuki R."/>
            <person name="Yamaguchi H."/>
            <person name="Kawachi M."/>
            <person name="Higashiyama T."/>
            <person name="Nozaki H."/>
        </authorList>
    </citation>
    <scope>NUCLEOTIDE SEQUENCE [LARGE SCALE GENOMIC DNA]</scope>
    <source>
        <strain evidence="3 4">NIES-4479</strain>
    </source>
</reference>
<keyword evidence="4" id="KW-1185">Reference proteome</keyword>
<comment type="caution">
    <text evidence="3">The sequence shown here is derived from an EMBL/GenBank/DDBJ whole genome shotgun (WGS) entry which is preliminary data.</text>
</comment>
<accession>A0A9W6BV24</accession>
<dbReference type="Proteomes" id="UP001165080">
    <property type="component" value="Unassembled WGS sequence"/>
</dbReference>
<dbReference type="InterPro" id="IPR002759">
    <property type="entry name" value="Pop5/Rpp14/Rnp2-like"/>
</dbReference>
<dbReference type="GO" id="GO:0001682">
    <property type="term" value="P:tRNA 5'-leader removal"/>
    <property type="evidence" value="ECO:0007669"/>
    <property type="project" value="InterPro"/>
</dbReference>
<protein>
    <submittedName>
        <fullName evidence="3">Uncharacterized protein</fullName>
    </submittedName>
</protein>